<dbReference type="Pfam" id="PF00702">
    <property type="entry name" value="Hydrolase"/>
    <property type="match status" value="1"/>
</dbReference>
<evidence type="ECO:0000313" key="2">
    <source>
        <dbReference type="EMBL" id="MFC4735810.1"/>
    </source>
</evidence>
<evidence type="ECO:0000313" key="3">
    <source>
        <dbReference type="Proteomes" id="UP001595896"/>
    </source>
</evidence>
<protein>
    <submittedName>
        <fullName evidence="2">HAD family hydrolase</fullName>
        <ecNumber evidence="2">3.1.3.-</ecNumber>
    </submittedName>
</protein>
<dbReference type="EC" id="3.1.3.-" evidence="2"/>
<keyword evidence="3" id="KW-1185">Reference proteome</keyword>
<dbReference type="PRINTS" id="PR00413">
    <property type="entry name" value="HADHALOGNASE"/>
</dbReference>
<comment type="caution">
    <text evidence="2">The sequence shown here is derived from an EMBL/GenBank/DDBJ whole genome shotgun (WGS) entry which is preliminary data.</text>
</comment>
<dbReference type="PANTHER" id="PTHR43316:SF3">
    <property type="entry name" value="HALOACID DEHALOGENASE, TYPE II (AFU_ORTHOLOGUE AFUA_2G07750)-RELATED"/>
    <property type="match status" value="1"/>
</dbReference>
<organism evidence="2 3">
    <name type="scientific">Bacillus daqingensis</name>
    <dbReference type="NCBI Taxonomy" id="872396"/>
    <lineage>
        <taxon>Bacteria</taxon>
        <taxon>Bacillati</taxon>
        <taxon>Bacillota</taxon>
        <taxon>Bacilli</taxon>
        <taxon>Bacillales</taxon>
        <taxon>Bacillaceae</taxon>
        <taxon>Bacillus</taxon>
    </lineage>
</organism>
<dbReference type="InterPro" id="IPR023214">
    <property type="entry name" value="HAD_sf"/>
</dbReference>
<dbReference type="SUPFAM" id="SSF56784">
    <property type="entry name" value="HAD-like"/>
    <property type="match status" value="1"/>
</dbReference>
<dbReference type="InterPro" id="IPR051540">
    <property type="entry name" value="S-2-haloacid_dehalogenase"/>
</dbReference>
<dbReference type="SFLD" id="SFLDS00003">
    <property type="entry name" value="Haloacid_Dehalogenase"/>
    <property type="match status" value="1"/>
</dbReference>
<sequence length="238" mass="26357">MKAVLFDLDGTMLPIDTEAFVKAYMKKLAPAVQHLVHPDQFVQALWRGTAAMQQNLDPAKTNEQVFMETFIPEAGVSQREIAPVLHTFYEEEFASLRPEGLPSTKAADIIDAASRQGLITAAATNPVFPEAAVRHRLNWAGIDRSSLDFITSYENSSFTKPHTQYYEELCDRMEVAPEECIMVGNDVQEDIVAGSIGMKTYLVTGFVIDRGSPAYKPDDTGTLDDLFQDIQSGTGLFK</sequence>
<name>A0ABV9NUS2_9BACI</name>
<dbReference type="Proteomes" id="UP001595896">
    <property type="component" value="Unassembled WGS sequence"/>
</dbReference>
<dbReference type="RefSeq" id="WP_377908448.1">
    <property type="nucleotide sequence ID" value="NZ_JBHSGK010000003.1"/>
</dbReference>
<dbReference type="SFLD" id="SFLDG01129">
    <property type="entry name" value="C1.5:_HAD__Beta-PGM__Phosphata"/>
    <property type="match status" value="1"/>
</dbReference>
<gene>
    <name evidence="2" type="ORF">ACFO4L_04345</name>
</gene>
<dbReference type="GO" id="GO:0016787">
    <property type="term" value="F:hydrolase activity"/>
    <property type="evidence" value="ECO:0007669"/>
    <property type="project" value="UniProtKB-KW"/>
</dbReference>
<accession>A0ABV9NUS2</accession>
<dbReference type="InterPro" id="IPR036412">
    <property type="entry name" value="HAD-like_sf"/>
</dbReference>
<dbReference type="Gene3D" id="3.40.50.1000">
    <property type="entry name" value="HAD superfamily/HAD-like"/>
    <property type="match status" value="1"/>
</dbReference>
<evidence type="ECO:0000256" key="1">
    <source>
        <dbReference type="ARBA" id="ARBA00022801"/>
    </source>
</evidence>
<dbReference type="EMBL" id="JBHSGK010000003">
    <property type="protein sequence ID" value="MFC4735810.1"/>
    <property type="molecule type" value="Genomic_DNA"/>
</dbReference>
<keyword evidence="1 2" id="KW-0378">Hydrolase</keyword>
<dbReference type="InterPro" id="IPR006439">
    <property type="entry name" value="HAD-SF_hydro_IA"/>
</dbReference>
<proteinExistence type="predicted"/>
<reference evidence="3" key="1">
    <citation type="journal article" date="2019" name="Int. J. Syst. Evol. Microbiol.">
        <title>The Global Catalogue of Microorganisms (GCM) 10K type strain sequencing project: providing services to taxonomists for standard genome sequencing and annotation.</title>
        <authorList>
            <consortium name="The Broad Institute Genomics Platform"/>
            <consortium name="The Broad Institute Genome Sequencing Center for Infectious Disease"/>
            <person name="Wu L."/>
            <person name="Ma J."/>
        </authorList>
    </citation>
    <scope>NUCLEOTIDE SEQUENCE [LARGE SCALE GENOMIC DNA]</scope>
    <source>
        <strain evidence="3">JCM 12165</strain>
    </source>
</reference>
<dbReference type="PANTHER" id="PTHR43316">
    <property type="entry name" value="HYDROLASE, HALOACID DELAHOGENASE-RELATED"/>
    <property type="match status" value="1"/>
</dbReference>